<feature type="active site" description="Nucleophile" evidence="4">
    <location>
        <position position="115"/>
    </location>
</feature>
<dbReference type="InterPro" id="IPR002579">
    <property type="entry name" value="Met_Sox_Rdtase_MsrB_dom"/>
</dbReference>
<keyword evidence="4" id="KW-0862">Zinc</keyword>
<dbReference type="EMBL" id="CAKLPX010000003">
    <property type="protein sequence ID" value="CAH0992718.1"/>
    <property type="molecule type" value="Genomic_DNA"/>
</dbReference>
<evidence type="ECO:0000256" key="1">
    <source>
        <dbReference type="ARBA" id="ARBA00007174"/>
    </source>
</evidence>
<sequence length="127" mass="14423">MKKTAEQWRQQLDEESYRVCREKGTERPFTGKYNDHRERGEYVCICCGEKLFESATKFDAGCGWPSFYQQASESVGSREDSTLGMSRTEIICTNCDSHLGHVFTDGPDPTGLRYCVNSVSLDFKPAE</sequence>
<gene>
    <name evidence="4 6" type="primary">msrB</name>
    <name evidence="6" type="ORF">SIN8267_02851</name>
</gene>
<feature type="binding site" evidence="4">
    <location>
        <position position="95"/>
    </location>
    <ligand>
        <name>Zn(2+)</name>
        <dbReference type="ChEBI" id="CHEBI:29105"/>
    </ligand>
</feature>
<dbReference type="InterPro" id="IPR011057">
    <property type="entry name" value="Mss4-like_sf"/>
</dbReference>
<comment type="catalytic activity">
    <reaction evidence="3 4">
        <text>L-methionyl-[protein] + [thioredoxin]-disulfide + H2O = L-methionyl-(R)-S-oxide-[protein] + [thioredoxin]-dithiol</text>
        <dbReference type="Rhea" id="RHEA:24164"/>
        <dbReference type="Rhea" id="RHEA-COMP:10698"/>
        <dbReference type="Rhea" id="RHEA-COMP:10700"/>
        <dbReference type="Rhea" id="RHEA-COMP:12313"/>
        <dbReference type="Rhea" id="RHEA-COMP:12314"/>
        <dbReference type="ChEBI" id="CHEBI:15377"/>
        <dbReference type="ChEBI" id="CHEBI:16044"/>
        <dbReference type="ChEBI" id="CHEBI:29950"/>
        <dbReference type="ChEBI" id="CHEBI:45764"/>
        <dbReference type="ChEBI" id="CHEBI:50058"/>
        <dbReference type="EC" id="1.8.4.12"/>
    </reaction>
</comment>
<dbReference type="EC" id="1.8.4.12" evidence="4"/>
<keyword evidence="4" id="KW-0479">Metal-binding</keyword>
<evidence type="ECO:0000256" key="3">
    <source>
        <dbReference type="ARBA" id="ARBA00048488"/>
    </source>
</evidence>
<dbReference type="NCBIfam" id="TIGR00357">
    <property type="entry name" value="peptide-methionine (R)-S-oxide reductase MsrB"/>
    <property type="match status" value="1"/>
</dbReference>
<dbReference type="PANTHER" id="PTHR10173">
    <property type="entry name" value="METHIONINE SULFOXIDE REDUCTASE"/>
    <property type="match status" value="1"/>
</dbReference>
<feature type="domain" description="MsrB" evidence="5">
    <location>
        <begin position="5"/>
        <end position="126"/>
    </location>
</feature>
<evidence type="ECO:0000256" key="2">
    <source>
        <dbReference type="ARBA" id="ARBA00023002"/>
    </source>
</evidence>
<comment type="caution">
    <text evidence="6">The sequence shown here is derived from an EMBL/GenBank/DDBJ whole genome shotgun (WGS) entry which is preliminary data.</text>
</comment>
<evidence type="ECO:0000259" key="5">
    <source>
        <dbReference type="PROSITE" id="PS51790"/>
    </source>
</evidence>
<dbReference type="RefSeq" id="WP_237445395.1">
    <property type="nucleotide sequence ID" value="NZ_CAKLPX010000003.1"/>
</dbReference>
<dbReference type="HAMAP" id="MF_01400">
    <property type="entry name" value="MsrB"/>
    <property type="match status" value="1"/>
</dbReference>
<comment type="cofactor">
    <cofactor evidence="4">
        <name>Zn(2+)</name>
        <dbReference type="ChEBI" id="CHEBI:29105"/>
    </cofactor>
    <text evidence="4">Binds 1 zinc ion per subunit. The zinc ion is important for the structural integrity of the protein.</text>
</comment>
<dbReference type="InterPro" id="IPR028427">
    <property type="entry name" value="Met_Sox_Rdtase_MsrB"/>
</dbReference>
<dbReference type="Gene3D" id="2.170.150.20">
    <property type="entry name" value="Peptide methionine sulfoxide reductase"/>
    <property type="match status" value="1"/>
</dbReference>
<evidence type="ECO:0000313" key="7">
    <source>
        <dbReference type="Proteomes" id="UP000838100"/>
    </source>
</evidence>
<dbReference type="SUPFAM" id="SSF51316">
    <property type="entry name" value="Mss4-like"/>
    <property type="match status" value="1"/>
</dbReference>
<evidence type="ECO:0000256" key="4">
    <source>
        <dbReference type="HAMAP-Rule" id="MF_01400"/>
    </source>
</evidence>
<feature type="binding site" evidence="4">
    <location>
        <position position="47"/>
    </location>
    <ligand>
        <name>Zn(2+)</name>
        <dbReference type="ChEBI" id="CHEBI:29105"/>
    </ligand>
</feature>
<accession>A0ABN8EJU8</accession>
<name>A0ABN8EJU8_9GAMM</name>
<dbReference type="GO" id="GO:0033743">
    <property type="term" value="F:peptide-methionine (R)-S-oxide reductase activity"/>
    <property type="evidence" value="ECO:0007669"/>
    <property type="project" value="UniProtKB-EC"/>
</dbReference>
<dbReference type="Pfam" id="PF01641">
    <property type="entry name" value="SelR"/>
    <property type="match status" value="1"/>
</dbReference>
<proteinExistence type="inferred from homology"/>
<reference evidence="6" key="1">
    <citation type="submission" date="2021-12" db="EMBL/GenBank/DDBJ databases">
        <authorList>
            <person name="Rodrigo-Torres L."/>
            <person name="Arahal R. D."/>
            <person name="Lucena T."/>
        </authorList>
    </citation>
    <scope>NUCLEOTIDE SEQUENCE</scope>
    <source>
        <strain evidence="6">CECT 8267</strain>
    </source>
</reference>
<keyword evidence="2 4" id="KW-0560">Oxidoreductase</keyword>
<evidence type="ECO:0000313" key="6">
    <source>
        <dbReference type="EMBL" id="CAH0992718.1"/>
    </source>
</evidence>
<keyword evidence="7" id="KW-1185">Reference proteome</keyword>
<comment type="similarity">
    <text evidence="1 4">Belongs to the MsrB Met sulfoxide reductase family.</text>
</comment>
<protein>
    <recommendedName>
        <fullName evidence="4">Peptide methionine sulfoxide reductase MsrB</fullName>
        <ecNumber evidence="4">1.8.4.12</ecNumber>
    </recommendedName>
    <alternativeName>
        <fullName evidence="4">Peptide-methionine (R)-S-oxide reductase</fullName>
    </alternativeName>
</protein>
<dbReference type="Proteomes" id="UP000838100">
    <property type="component" value="Unassembled WGS sequence"/>
</dbReference>
<dbReference type="PROSITE" id="PS51790">
    <property type="entry name" value="MSRB"/>
    <property type="match status" value="1"/>
</dbReference>
<dbReference type="PANTHER" id="PTHR10173:SF52">
    <property type="entry name" value="METHIONINE-R-SULFOXIDE REDUCTASE B1"/>
    <property type="match status" value="1"/>
</dbReference>
<feature type="binding site" evidence="4">
    <location>
        <position position="92"/>
    </location>
    <ligand>
        <name>Zn(2+)</name>
        <dbReference type="ChEBI" id="CHEBI:29105"/>
    </ligand>
</feature>
<organism evidence="6 7">
    <name type="scientific">Sinobacterium norvegicum</name>
    <dbReference type="NCBI Taxonomy" id="1641715"/>
    <lineage>
        <taxon>Bacteria</taxon>
        <taxon>Pseudomonadati</taxon>
        <taxon>Pseudomonadota</taxon>
        <taxon>Gammaproteobacteria</taxon>
        <taxon>Cellvibrionales</taxon>
        <taxon>Spongiibacteraceae</taxon>
        <taxon>Sinobacterium</taxon>
    </lineage>
</organism>
<feature type="binding site" evidence="4">
    <location>
        <position position="44"/>
    </location>
    <ligand>
        <name>Zn(2+)</name>
        <dbReference type="ChEBI" id="CHEBI:29105"/>
    </ligand>
</feature>